<proteinExistence type="predicted"/>
<evidence type="ECO:0000313" key="1">
    <source>
        <dbReference type="EMBL" id="AQT25740.1"/>
    </source>
</evidence>
<accession>A0A2I2MPG6</accession>
<sequence>MAEIDYTDDNLNIYLADTEYVQNTEQLMEALTGSAVGIVLSHIAEKLGVDVALNLYDSIPHDRIVNRAHQAAEAQRVRFS</sequence>
<reference evidence="1 2" key="1">
    <citation type="submission" date="2016-12" db="EMBL/GenBank/DDBJ databases">
        <title>Whole genome Sequence of Mycobacteriophages.</title>
        <authorList>
            <person name="Bajpai U."/>
        </authorList>
    </citation>
    <scope>NUCLEOTIDE SEQUENCE [LARGE SCALE GENOMIC DNA]</scope>
</reference>
<name>A0A2I2MPG6_9CAUD</name>
<dbReference type="EMBL" id="KY385381">
    <property type="protein sequence ID" value="AQT25740.1"/>
    <property type="molecule type" value="Genomic_DNA"/>
</dbReference>
<protein>
    <submittedName>
        <fullName evidence="1">Uncharacterized protein</fullName>
    </submittedName>
</protein>
<dbReference type="Proteomes" id="UP000240702">
    <property type="component" value="Segment"/>
</dbReference>
<organism evidence="1 2">
    <name type="scientific">Mycobacterium phage EniyanLRS</name>
    <dbReference type="NCBI Taxonomy" id="1933770"/>
    <lineage>
        <taxon>Viruses</taxon>
        <taxon>Duplodnaviria</taxon>
        <taxon>Heunggongvirae</taxon>
        <taxon>Uroviricota</taxon>
        <taxon>Caudoviricetes</taxon>
        <taxon>Vilmaviridae</taxon>
        <taxon>Wildcatvirus</taxon>
        <taxon>Wildcatvirus wildcat</taxon>
        <taxon>Mycobacterium virus Wildcat</taxon>
    </lineage>
</organism>
<evidence type="ECO:0000313" key="2">
    <source>
        <dbReference type="Proteomes" id="UP000240702"/>
    </source>
</evidence>
<gene>
    <name evidence="1" type="primary">66</name>
    <name evidence="1" type="ORF">EniyanLRS_66</name>
</gene>